<dbReference type="AlphaFoldDB" id="A0A327JU02"/>
<dbReference type="PANTHER" id="PTHR38035:SF1">
    <property type="entry name" value="ANCILLARY SECYEG TRANSLOCON SUBUNIT"/>
    <property type="match status" value="1"/>
</dbReference>
<dbReference type="OrthoDB" id="7173339at2"/>
<gene>
    <name evidence="11" type="ORF">CH339_04445</name>
</gene>
<keyword evidence="6 9" id="KW-0472">Membrane</keyword>
<proteinExistence type="predicted"/>
<evidence type="ECO:0000313" key="12">
    <source>
        <dbReference type="Proteomes" id="UP000249299"/>
    </source>
</evidence>
<feature type="transmembrane region" description="Helical" evidence="9">
    <location>
        <begin position="78"/>
        <end position="99"/>
    </location>
</feature>
<keyword evidence="12" id="KW-1185">Reference proteome</keyword>
<evidence type="ECO:0000256" key="2">
    <source>
        <dbReference type="ARBA" id="ARBA00004236"/>
    </source>
</evidence>
<evidence type="ECO:0000256" key="9">
    <source>
        <dbReference type="SAM" id="Phobius"/>
    </source>
</evidence>
<dbReference type="InterPro" id="IPR018704">
    <property type="entry name" value="SecYEG/CpoB_TPR"/>
</dbReference>
<keyword evidence="5 9" id="KW-1133">Transmembrane helix</keyword>
<comment type="caution">
    <text evidence="11">The sequence shown here is derived from an EMBL/GenBank/DDBJ whole genome shotgun (WGS) entry which is preliminary data.</text>
</comment>
<evidence type="ECO:0000259" key="10">
    <source>
        <dbReference type="Pfam" id="PF09976"/>
    </source>
</evidence>
<feature type="domain" description="Ancillary SecYEG translocon subunit/Cell division coordinator CpoB TPR" evidence="10">
    <location>
        <begin position="72"/>
        <end position="252"/>
    </location>
</feature>
<evidence type="ECO:0000313" key="11">
    <source>
        <dbReference type="EMBL" id="RAI28943.1"/>
    </source>
</evidence>
<evidence type="ECO:0000256" key="6">
    <source>
        <dbReference type="ARBA" id="ARBA00023136"/>
    </source>
</evidence>
<evidence type="ECO:0000256" key="3">
    <source>
        <dbReference type="ARBA" id="ARBA00022475"/>
    </source>
</evidence>
<dbReference type="EMBL" id="NPEV01000006">
    <property type="protein sequence ID" value="RAI28943.1"/>
    <property type="molecule type" value="Genomic_DNA"/>
</dbReference>
<keyword evidence="3" id="KW-1003">Cell membrane</keyword>
<name>A0A327JU02_9HYPH</name>
<dbReference type="GO" id="GO:0005886">
    <property type="term" value="C:plasma membrane"/>
    <property type="evidence" value="ECO:0007669"/>
    <property type="project" value="UniProtKB-SubCell"/>
</dbReference>
<dbReference type="InterPro" id="IPR026039">
    <property type="entry name" value="YfgM"/>
</dbReference>
<evidence type="ECO:0000256" key="5">
    <source>
        <dbReference type="ARBA" id="ARBA00022989"/>
    </source>
</evidence>
<evidence type="ECO:0000256" key="4">
    <source>
        <dbReference type="ARBA" id="ARBA00022692"/>
    </source>
</evidence>
<protein>
    <recommendedName>
        <fullName evidence="10">Ancillary SecYEG translocon subunit/Cell division coordinator CpoB TPR domain-containing protein</fullName>
    </recommendedName>
</protein>
<feature type="region of interest" description="Disordered" evidence="8">
    <location>
        <begin position="266"/>
        <end position="301"/>
    </location>
</feature>
<keyword evidence="7" id="KW-0143">Chaperone</keyword>
<reference evidence="11 12" key="1">
    <citation type="submission" date="2017-07" db="EMBL/GenBank/DDBJ databases">
        <title>Draft Genome Sequences of Select Purple Nonsulfur Bacteria.</title>
        <authorList>
            <person name="Lasarre B."/>
            <person name="Mckinlay J.B."/>
        </authorList>
    </citation>
    <scope>NUCLEOTIDE SEQUENCE [LARGE SCALE GENOMIC DNA]</scope>
    <source>
        <strain evidence="11 12">DSM 11290</strain>
    </source>
</reference>
<organism evidence="11 12">
    <name type="scientific">Rhodobium orientis</name>
    <dbReference type="NCBI Taxonomy" id="34017"/>
    <lineage>
        <taxon>Bacteria</taxon>
        <taxon>Pseudomonadati</taxon>
        <taxon>Pseudomonadota</taxon>
        <taxon>Alphaproteobacteria</taxon>
        <taxon>Hyphomicrobiales</taxon>
        <taxon>Rhodobiaceae</taxon>
        <taxon>Rhodobium</taxon>
    </lineage>
</organism>
<evidence type="ECO:0000256" key="1">
    <source>
        <dbReference type="ARBA" id="ARBA00004167"/>
    </source>
</evidence>
<keyword evidence="4 9" id="KW-0812">Transmembrane</keyword>
<feature type="compositionally biased region" description="Polar residues" evidence="8">
    <location>
        <begin position="291"/>
        <end position="301"/>
    </location>
</feature>
<dbReference type="PANTHER" id="PTHR38035">
    <property type="entry name" value="UPF0070 PROTEIN YFGM"/>
    <property type="match status" value="1"/>
</dbReference>
<dbReference type="Pfam" id="PF09976">
    <property type="entry name" value="TPR_21"/>
    <property type="match status" value="1"/>
</dbReference>
<comment type="subcellular location">
    <subcellularLocation>
        <location evidence="2">Cell membrane</location>
    </subcellularLocation>
    <subcellularLocation>
        <location evidence="1">Membrane</location>
        <topology evidence="1">Single-pass membrane protein</topology>
    </subcellularLocation>
</comment>
<dbReference type="GO" id="GO:0044877">
    <property type="term" value="F:protein-containing complex binding"/>
    <property type="evidence" value="ECO:0007669"/>
    <property type="project" value="InterPro"/>
</dbReference>
<accession>A0A327JU02</accession>
<dbReference type="Proteomes" id="UP000249299">
    <property type="component" value="Unassembled WGS sequence"/>
</dbReference>
<evidence type="ECO:0000256" key="8">
    <source>
        <dbReference type="SAM" id="MobiDB-lite"/>
    </source>
</evidence>
<evidence type="ECO:0000256" key="7">
    <source>
        <dbReference type="ARBA" id="ARBA00023186"/>
    </source>
</evidence>
<sequence>MRRSCRICGRFRAPARGARRGAKDGLRENRQPANVAPLFRVTECTCRQVTGRRNMSDIFREVDEDLRHEQYKRLWDKYGLYVVAVAVLIVVGTAGYRGWEAWEASRSREAGDRFVAALDAADAGQPTTAEETLNGLAADAPSGYSALAEMRAASLAAETGNVEDAITSFRAIADNGSLGKPLRDAARIRAGYLMVDTASFDDLKAYLAALAATGEPWRHSAREIIGLAAYKADDFAAAKENFEEIVADRGAPQELRQRAEIMLGLLGSRSGAPADSTAADDAGTEAPAEPTPQQGTDGKDQ</sequence>